<keyword evidence="9" id="KW-0961">Cell wall biogenesis/degradation</keyword>
<dbReference type="OrthoDB" id="3631276at2759"/>
<evidence type="ECO:0000256" key="2">
    <source>
        <dbReference type="ARBA" id="ARBA00009486"/>
    </source>
</evidence>
<reference evidence="11" key="2">
    <citation type="journal article" date="2009" name="Nature">
        <title>Evolution of pathogenicity and sexual reproduction in eight Candida genomes.</title>
        <authorList>
            <person name="Butler G."/>
            <person name="Rasmussen M.D."/>
            <person name="Lin M.F."/>
            <person name="Santos M.A."/>
            <person name="Sakthikumar S."/>
            <person name="Munro C.A."/>
            <person name="Rheinbay E."/>
            <person name="Grabherr M."/>
            <person name="Forche A."/>
            <person name="Reedy J.L."/>
            <person name="Agrafioti I."/>
            <person name="Arnaud M.B."/>
            <person name="Bates S."/>
            <person name="Brown A.J."/>
            <person name="Brunke S."/>
            <person name="Costanzo M.C."/>
            <person name="Fitzpatrick D.A."/>
            <person name="de Groot P.W."/>
            <person name="Harris D."/>
            <person name="Hoyer L.L."/>
            <person name="Hube B."/>
            <person name="Klis F.M."/>
            <person name="Kodira C."/>
            <person name="Lennard N."/>
            <person name="Logue M.E."/>
            <person name="Martin R."/>
            <person name="Neiman A.M."/>
            <person name="Nikolaou E."/>
            <person name="Quail M.A."/>
            <person name="Quinn J."/>
            <person name="Santos M.C."/>
            <person name="Schmitzberger F.F."/>
            <person name="Sherlock G."/>
            <person name="Shah P."/>
            <person name="Silverstein K.A."/>
            <person name="Skrzypek M.S."/>
            <person name="Soll D."/>
            <person name="Staggs R."/>
            <person name="Stansfield I."/>
            <person name="Stumpf M.P."/>
            <person name="Sudbery P.E."/>
            <person name="Srikantha T."/>
            <person name="Zeng Q."/>
            <person name="Berman J."/>
            <person name="Berriman M."/>
            <person name="Heitman J."/>
            <person name="Gow N.A."/>
            <person name="Lorenz M.C."/>
            <person name="Birren B.W."/>
            <person name="Kellis M."/>
            <person name="Cuomo C.A."/>
        </authorList>
    </citation>
    <scope>NUCLEOTIDE SEQUENCE [LARGE SCALE GENOMIC DNA]</scope>
    <source>
        <strain evidence="11">NRRL YB-4239</strain>
    </source>
</reference>
<dbReference type="VEuPathDB" id="FungiDB:LELG_01124"/>
<sequence length="653" mass="75869">MLSSRKFTGRLWQWSIAIIVTVFVCGTITHYSEVSPRSLLFDATSRKLYRRILFPQNFANNRDELTNFIDANPSAFKVKKSSSGRLKKPNLQFEQALPQDPKSNQLKSSYHPYKFSVYNTLKDIDLELNRCHEIKQELNMFIDKAIDMKTPLDKVLEHLLKELQHGSNPYFEDIQDLILPELKLQVHLGVVDKFWFRIAGSSTWLEDFGVHYMISRVLYSPRGIRSRPIVSLTYAQIYDKDWNELVGINLVIPPIKNGTHVEENEGKATKKNFRLMEYPRFVAIPFWHDVDQFDNRYYGPEDPRLILVMNEHGYEEPLLVYNSFYVDMRPYDDDEDLGEPKTQEFFRTMFICWPWQLGEDKVHNKVVELKIENSEPMRAQKNWTPFISFEDRNEVGYDRHINFVFRWANLEVLKCTLDGSCHFEYRFDESLSVKNEVGPLRGGTQLFNLHSIIPFNSDKEVWVGFARAHIDYCGCGKAIYRPNLVVVTKETVDTESHFMVTHVSSSLSLNVSVGGWDLQTPEARCFRSSILIPNGISQWNVEKDPQSNAILEDYLTITLSITDFTVHRINIKGLLKEIINLGVLKSHQPAWFMASNDNIVCAIQAATEFCQNYGEENRIVGLDEFADDRESLVPDVALENYFHIARLYEFRGT</sequence>
<evidence type="ECO:0000256" key="5">
    <source>
        <dbReference type="ARBA" id="ARBA00022692"/>
    </source>
</evidence>
<feature type="transmembrane region" description="Helical" evidence="10">
    <location>
        <begin position="12"/>
        <end position="31"/>
    </location>
</feature>
<evidence type="ECO:0000313" key="11">
    <source>
        <dbReference type="EMBL" id="EDK42946.1"/>
    </source>
</evidence>
<dbReference type="OMA" id="NDNIVCA"/>
<organism evidence="11 12">
    <name type="scientific">Lodderomyces elongisporus (strain ATCC 11503 / CBS 2605 / JCM 1781 / NBRC 1676 / NRRL YB-4239)</name>
    <name type="common">Yeast</name>
    <name type="synonym">Saccharomyces elongisporus</name>
    <dbReference type="NCBI Taxonomy" id="379508"/>
    <lineage>
        <taxon>Eukaryota</taxon>
        <taxon>Fungi</taxon>
        <taxon>Dikarya</taxon>
        <taxon>Ascomycota</taxon>
        <taxon>Saccharomycotina</taxon>
        <taxon>Pichiomycetes</taxon>
        <taxon>Debaryomycetaceae</taxon>
        <taxon>Candida/Lodderomyces clade</taxon>
        <taxon>Lodderomyces</taxon>
    </lineage>
</organism>
<dbReference type="HOGENOM" id="CLU_013841_1_1_1"/>
<evidence type="ECO:0000256" key="7">
    <source>
        <dbReference type="ARBA" id="ARBA00022989"/>
    </source>
</evidence>
<evidence type="ECO:0000256" key="9">
    <source>
        <dbReference type="ARBA" id="ARBA00023316"/>
    </source>
</evidence>
<comment type="subcellular location">
    <subcellularLocation>
        <location evidence="1">Membrane</location>
        <topology evidence="1">Single-pass type II membrane protein</topology>
    </subcellularLocation>
</comment>
<evidence type="ECO:0000256" key="6">
    <source>
        <dbReference type="ARBA" id="ARBA00022968"/>
    </source>
</evidence>
<dbReference type="GO" id="GO:0000030">
    <property type="term" value="F:mannosyltransferase activity"/>
    <property type="evidence" value="ECO:0007669"/>
    <property type="project" value="InterPro"/>
</dbReference>
<keyword evidence="3" id="KW-0328">Glycosyltransferase</keyword>
<dbReference type="Proteomes" id="UP000001996">
    <property type="component" value="Unassembled WGS sequence"/>
</dbReference>
<evidence type="ECO:0000256" key="10">
    <source>
        <dbReference type="SAM" id="Phobius"/>
    </source>
</evidence>
<dbReference type="EMBL" id="CH981524">
    <property type="protein sequence ID" value="EDK42946.1"/>
    <property type="molecule type" value="Genomic_DNA"/>
</dbReference>
<comment type="similarity">
    <text evidence="2">Belongs to the BMT family.</text>
</comment>
<dbReference type="KEGG" id="lel:PVL30_001089"/>
<proteinExistence type="inferred from homology"/>
<evidence type="ECO:0000256" key="1">
    <source>
        <dbReference type="ARBA" id="ARBA00004606"/>
    </source>
</evidence>
<evidence type="ECO:0000256" key="8">
    <source>
        <dbReference type="ARBA" id="ARBA00023136"/>
    </source>
</evidence>
<evidence type="ECO:0000313" key="12">
    <source>
        <dbReference type="Proteomes" id="UP000001996"/>
    </source>
</evidence>
<dbReference type="InterPro" id="IPR021988">
    <property type="entry name" value="BMT1"/>
</dbReference>
<gene>
    <name evidence="11" type="ORF">LELG_01124</name>
</gene>
<dbReference type="GO" id="GO:0016020">
    <property type="term" value="C:membrane"/>
    <property type="evidence" value="ECO:0007669"/>
    <property type="project" value="UniProtKB-SubCell"/>
</dbReference>
<keyword evidence="5 10" id="KW-0812">Transmembrane</keyword>
<dbReference type="GeneID" id="5235954"/>
<dbReference type="InParanoid" id="A5DUT8"/>
<dbReference type="STRING" id="379508.A5DUT8"/>
<name>A5DUT8_LODEL</name>
<evidence type="ECO:0000256" key="3">
    <source>
        <dbReference type="ARBA" id="ARBA00022676"/>
    </source>
</evidence>
<evidence type="ECO:0008006" key="13">
    <source>
        <dbReference type="Google" id="ProtNLM"/>
    </source>
</evidence>
<dbReference type="AlphaFoldDB" id="A5DUT8"/>
<dbReference type="eggNOG" id="ENOG502QTZG">
    <property type="taxonomic scope" value="Eukaryota"/>
</dbReference>
<protein>
    <recommendedName>
        <fullName evidence="13">Beta-mannosyltransferase 1</fullName>
    </recommendedName>
</protein>
<keyword evidence="6" id="KW-0735">Signal-anchor</keyword>
<dbReference type="Pfam" id="PF12141">
    <property type="entry name" value="BMT"/>
    <property type="match status" value="1"/>
</dbReference>
<keyword evidence="7 10" id="KW-1133">Transmembrane helix</keyword>
<dbReference type="GO" id="GO:0071555">
    <property type="term" value="P:cell wall organization"/>
    <property type="evidence" value="ECO:0007669"/>
    <property type="project" value="UniProtKB-KW"/>
</dbReference>
<evidence type="ECO:0000256" key="4">
    <source>
        <dbReference type="ARBA" id="ARBA00022679"/>
    </source>
</evidence>
<keyword evidence="8 10" id="KW-0472">Membrane</keyword>
<keyword evidence="12" id="KW-1185">Reference proteome</keyword>
<reference evidence="11" key="1">
    <citation type="submission" date="2006-07" db="EMBL/GenBank/DDBJ databases">
        <title>The genome sequence of Lodderomyces elongisporus.</title>
        <authorList>
            <consortium name="The Broad Institute Genome Sequencing Platform"/>
            <person name="Birren B."/>
            <person name="Lander E."/>
            <person name="Galagan J."/>
            <person name="Nusbaum C."/>
            <person name="Devon K."/>
            <person name="Cuomo C."/>
            <person name="Jaffe D."/>
            <person name="Butler J."/>
            <person name="Alvarez P."/>
            <person name="Gnerre S."/>
            <person name="Grabherr M."/>
            <person name="Kleber M."/>
            <person name="Mauceli E."/>
            <person name="Brockman W."/>
            <person name="MacCallum I.A."/>
            <person name="Rounsley S."/>
            <person name="Young S."/>
            <person name="LaButti K."/>
            <person name="Pushparaj V."/>
            <person name="DeCaprio D."/>
            <person name="Crawford M."/>
            <person name="Koehrsen M."/>
            <person name="Engels R."/>
            <person name="Montgomery P."/>
            <person name="Pearson M."/>
            <person name="Howarth C."/>
            <person name="Larson L."/>
            <person name="Luoma S."/>
            <person name="White J."/>
            <person name="Kodira C."/>
            <person name="Zeng Q."/>
            <person name="Yandava C."/>
            <person name="Alvarado L."/>
            <person name="O'leary S."/>
            <person name="Kurtzman C."/>
            <person name="Reedy J."/>
            <person name="Heitman J."/>
        </authorList>
    </citation>
    <scope>NUCLEOTIDE SEQUENCE</scope>
    <source>
        <strain evidence="11">NRRL YB-4239</strain>
    </source>
</reference>
<keyword evidence="4" id="KW-0808">Transferase</keyword>
<accession>A5DUT8</accession>